<evidence type="ECO:0000313" key="1">
    <source>
        <dbReference type="EMBL" id="KWZ84816.1"/>
    </source>
</evidence>
<dbReference type="RefSeq" id="WP_014095755.1">
    <property type="nucleotide sequence ID" value="NZ_CP017888.1"/>
</dbReference>
<reference evidence="2" key="1">
    <citation type="submission" date="2016-01" db="EMBL/GenBank/DDBJ databases">
        <authorList>
            <person name="Mitreva M."/>
            <person name="Pepin K.H."/>
            <person name="Mihindukulasuriya K.A."/>
            <person name="Fulton R."/>
            <person name="Fronick C."/>
            <person name="O'Laughlin M."/>
            <person name="Miner T."/>
            <person name="Herter B."/>
            <person name="Rosa B.A."/>
            <person name="Cordes M."/>
            <person name="Tomlinson C."/>
            <person name="Wollam A."/>
            <person name="Palsikar V.B."/>
            <person name="Mardis E.R."/>
            <person name="Wilson R.K."/>
        </authorList>
    </citation>
    <scope>NUCLEOTIDE SEQUENCE [LARGE SCALE GENOMIC DNA]</scope>
    <source>
        <strain evidence="2">GED7749B</strain>
    </source>
</reference>
<dbReference type="Proteomes" id="UP000070376">
    <property type="component" value="Unassembled WGS sequence"/>
</dbReference>
<dbReference type="InterPro" id="IPR024488">
    <property type="entry name" value="DUF2777"/>
</dbReference>
<dbReference type="PATRIC" id="fig|1398.22.peg.735"/>
<proteinExistence type="predicted"/>
<dbReference type="Pfam" id="PF10949">
    <property type="entry name" value="DUF2777"/>
    <property type="match status" value="1"/>
</dbReference>
<dbReference type="EMBL" id="LRPN01000026">
    <property type="protein sequence ID" value="KWZ84816.1"/>
    <property type="molecule type" value="Genomic_DNA"/>
</dbReference>
<evidence type="ECO:0000313" key="2">
    <source>
        <dbReference type="Proteomes" id="UP000070376"/>
    </source>
</evidence>
<name>A0A133KZ19_HEYCO</name>
<organism evidence="1 2">
    <name type="scientific">Heyndrickxia coagulans</name>
    <name type="common">Weizmannia coagulans</name>
    <dbReference type="NCBI Taxonomy" id="1398"/>
    <lineage>
        <taxon>Bacteria</taxon>
        <taxon>Bacillati</taxon>
        <taxon>Bacillota</taxon>
        <taxon>Bacilli</taxon>
        <taxon>Bacillales</taxon>
        <taxon>Bacillaceae</taxon>
        <taxon>Heyndrickxia</taxon>
    </lineage>
</organism>
<evidence type="ECO:0008006" key="3">
    <source>
        <dbReference type="Google" id="ProtNLM"/>
    </source>
</evidence>
<comment type="caution">
    <text evidence="1">The sequence shown here is derived from an EMBL/GenBank/DDBJ whole genome shotgun (WGS) entry which is preliminary data.</text>
</comment>
<gene>
    <name evidence="1" type="ORF">HMPREF3213_00734</name>
</gene>
<accession>A0A133KZ19</accession>
<protein>
    <recommendedName>
        <fullName evidence="3">DUF2777 domain-containing protein</fullName>
    </recommendedName>
</protein>
<dbReference type="AlphaFoldDB" id="A0A133KZ19"/>
<sequence>MDGQFRLKIMECQSRAFLTGSIEKLNEEWVFFDDISDEASMLEEFVGQKIEIFHSGRWKKGVLTEDQTVMSDGEMLLLEEKASLRIPKPLNFSLEMLFGEWEDGLFHRFVSFLNGAGFSIYDCIYCHNVLSCLVNLEKKEGVNFMLFDNGEAILSAHHHFRLGKQADEWFECTWSDGRRMLLKKM</sequence>